<evidence type="ECO:0000259" key="1">
    <source>
        <dbReference type="Pfam" id="PF03551"/>
    </source>
</evidence>
<dbReference type="PANTHER" id="PTHR33169">
    <property type="entry name" value="PADR-FAMILY TRANSCRIPTIONAL REGULATOR"/>
    <property type="match status" value="1"/>
</dbReference>
<dbReference type="InterPro" id="IPR052509">
    <property type="entry name" value="Metal_resp_DNA-bind_regulator"/>
</dbReference>
<dbReference type="EMBL" id="CP046172">
    <property type="protein sequence ID" value="QIS11431.1"/>
    <property type="molecule type" value="Genomic_DNA"/>
</dbReference>
<gene>
    <name evidence="2" type="ORF">F5544_17780</name>
</gene>
<dbReference type="InterPro" id="IPR036388">
    <property type="entry name" value="WH-like_DNA-bd_sf"/>
</dbReference>
<organism evidence="2 3">
    <name type="scientific">Nocardia arthritidis</name>
    <dbReference type="NCBI Taxonomy" id="228602"/>
    <lineage>
        <taxon>Bacteria</taxon>
        <taxon>Bacillati</taxon>
        <taxon>Actinomycetota</taxon>
        <taxon>Actinomycetes</taxon>
        <taxon>Mycobacteriales</taxon>
        <taxon>Nocardiaceae</taxon>
        <taxon>Nocardia</taxon>
    </lineage>
</organism>
<dbReference type="Gene3D" id="1.10.10.10">
    <property type="entry name" value="Winged helix-like DNA-binding domain superfamily/Winged helix DNA-binding domain"/>
    <property type="match status" value="1"/>
</dbReference>
<dbReference type="PANTHER" id="PTHR33169:SF14">
    <property type="entry name" value="TRANSCRIPTIONAL REGULATOR RV3488"/>
    <property type="match status" value="1"/>
</dbReference>
<dbReference type="InterPro" id="IPR005149">
    <property type="entry name" value="Tscrpt_reg_PadR_N"/>
</dbReference>
<evidence type="ECO:0000313" key="3">
    <source>
        <dbReference type="Proteomes" id="UP000503540"/>
    </source>
</evidence>
<reference evidence="2 3" key="1">
    <citation type="journal article" date="2019" name="ACS Chem. Biol.">
        <title>Identification and Mobilization of a Cryptic Antibiotic Biosynthesis Gene Locus from a Human-Pathogenic Nocardia Isolate.</title>
        <authorList>
            <person name="Herisse M."/>
            <person name="Ishida K."/>
            <person name="Porter J.L."/>
            <person name="Howden B."/>
            <person name="Hertweck C."/>
            <person name="Stinear T.P."/>
            <person name="Pidot S.J."/>
        </authorList>
    </citation>
    <scope>NUCLEOTIDE SEQUENCE [LARGE SCALE GENOMIC DNA]</scope>
    <source>
        <strain evidence="2 3">AUSMDU00012717</strain>
    </source>
</reference>
<evidence type="ECO:0000313" key="2">
    <source>
        <dbReference type="EMBL" id="QIS11431.1"/>
    </source>
</evidence>
<sequence length="194" mass="21025">MPARVLDNPIVVAVLGLLLERPAHPYQIFAELRSRSEHYAAVVNRGTLYNVVSAIADAGWAVPEGQQRNGNRPEHTVYALTPEGTAELVRRLDAAIRNPGREFSAFLGAVSYLGALGPEGAVAALTERAAKLRERADIDAGKLRECHADGVPRLFVIEAEYALAQAHSEIAWVESVVAEIRSGTLAWPATQPRK</sequence>
<dbReference type="InterPro" id="IPR036390">
    <property type="entry name" value="WH_DNA-bd_sf"/>
</dbReference>
<dbReference type="KEGG" id="nah:F5544_17780"/>
<protein>
    <submittedName>
        <fullName evidence="2">PadR family transcriptional regulator</fullName>
    </submittedName>
</protein>
<dbReference type="RefSeq" id="WP_167474242.1">
    <property type="nucleotide sequence ID" value="NZ_CP046172.1"/>
</dbReference>
<feature type="domain" description="Transcription regulator PadR N-terminal" evidence="1">
    <location>
        <begin position="14"/>
        <end position="88"/>
    </location>
</feature>
<dbReference type="Proteomes" id="UP000503540">
    <property type="component" value="Chromosome"/>
</dbReference>
<name>A0A6G9YDX7_9NOCA</name>
<dbReference type="AlphaFoldDB" id="A0A6G9YDX7"/>
<dbReference type="SUPFAM" id="SSF46785">
    <property type="entry name" value="Winged helix' DNA-binding domain"/>
    <property type="match status" value="1"/>
</dbReference>
<proteinExistence type="predicted"/>
<accession>A0A6G9YDX7</accession>
<keyword evidence="3" id="KW-1185">Reference proteome</keyword>
<dbReference type="Pfam" id="PF03551">
    <property type="entry name" value="PadR"/>
    <property type="match status" value="1"/>
</dbReference>